<dbReference type="Proteomes" id="UP000474565">
    <property type="component" value="Unassembled WGS sequence"/>
</dbReference>
<evidence type="ECO:0000313" key="2">
    <source>
        <dbReference type="Proteomes" id="UP000474565"/>
    </source>
</evidence>
<dbReference type="RefSeq" id="WP_161018741.1">
    <property type="nucleotide sequence ID" value="NZ_WWCP01000004.1"/>
</dbReference>
<gene>
    <name evidence="1" type="ORF">GTP44_06225</name>
</gene>
<sequence length="168" mass="18573">MLSLEDKKWQELHGGYRVPYDVSVALRSMQDGIDVWDELWNELHHQGDVDMASYAAVPQLVRIASCGTGRDWNFYGLLATIEVARHRKGNPAVPAWLKADYDGAWAQASALALADIGSKIDSPTTSAILGVLALAKGELKLGAMLSGLDESELDEWLEERLAWSELYE</sequence>
<evidence type="ECO:0000313" key="1">
    <source>
        <dbReference type="EMBL" id="MYM81551.1"/>
    </source>
</evidence>
<protein>
    <submittedName>
        <fullName evidence="1">Uncharacterized protein</fullName>
    </submittedName>
</protein>
<reference evidence="1 2" key="1">
    <citation type="submission" date="2019-12" db="EMBL/GenBank/DDBJ databases">
        <title>Novel species isolated from a subtropical stream in China.</title>
        <authorList>
            <person name="Lu H."/>
        </authorList>
    </citation>
    <scope>NUCLEOTIDE SEQUENCE [LARGE SCALE GENOMIC DNA]</scope>
    <source>
        <strain evidence="1 2">FT50W</strain>
    </source>
</reference>
<name>A0A6L8MH80_9BURK</name>
<accession>A0A6L8MH80</accession>
<comment type="caution">
    <text evidence="1">The sequence shown here is derived from an EMBL/GenBank/DDBJ whole genome shotgun (WGS) entry which is preliminary data.</text>
</comment>
<dbReference type="AlphaFoldDB" id="A0A6L8MH80"/>
<organism evidence="1 2">
    <name type="scientific">Duganella lactea</name>
    <dbReference type="NCBI Taxonomy" id="2692173"/>
    <lineage>
        <taxon>Bacteria</taxon>
        <taxon>Pseudomonadati</taxon>
        <taxon>Pseudomonadota</taxon>
        <taxon>Betaproteobacteria</taxon>
        <taxon>Burkholderiales</taxon>
        <taxon>Oxalobacteraceae</taxon>
        <taxon>Telluria group</taxon>
        <taxon>Duganella</taxon>
    </lineage>
</organism>
<dbReference type="EMBL" id="WWCP01000004">
    <property type="protein sequence ID" value="MYM81551.1"/>
    <property type="molecule type" value="Genomic_DNA"/>
</dbReference>
<proteinExistence type="predicted"/>